<evidence type="ECO:0000313" key="4">
    <source>
        <dbReference type="Proteomes" id="UP001226574"/>
    </source>
</evidence>
<evidence type="ECO:0000259" key="2">
    <source>
        <dbReference type="Pfam" id="PF06439"/>
    </source>
</evidence>
<gene>
    <name evidence="3" type="ORF">RC083_19630</name>
</gene>
<keyword evidence="1" id="KW-0732">Signal</keyword>
<keyword evidence="4" id="KW-1185">Reference proteome</keyword>
<proteinExistence type="predicted"/>
<reference evidence="3 4" key="1">
    <citation type="submission" date="2023-08" db="EMBL/GenBank/DDBJ databases">
        <title>Pseudoalteromonas haloplanktis LL1 genome.</title>
        <authorList>
            <person name="Wu S."/>
        </authorList>
    </citation>
    <scope>NUCLEOTIDE SEQUENCE [LARGE SCALE GENOMIC DNA]</scope>
    <source>
        <strain evidence="3 4">LL1</strain>
    </source>
</reference>
<comment type="caution">
    <text evidence="3">The sequence shown here is derived from an EMBL/GenBank/DDBJ whole genome shotgun (WGS) entry which is preliminary data.</text>
</comment>
<evidence type="ECO:0000256" key="1">
    <source>
        <dbReference type="SAM" id="SignalP"/>
    </source>
</evidence>
<feature type="signal peptide" evidence="1">
    <location>
        <begin position="1"/>
        <end position="20"/>
    </location>
</feature>
<feature type="chain" id="PRO_5046038912" evidence="1">
    <location>
        <begin position="21"/>
        <end position="230"/>
    </location>
</feature>
<name>A0ABU1BH34_PSEHA</name>
<evidence type="ECO:0000313" key="3">
    <source>
        <dbReference type="EMBL" id="MDQ9093788.1"/>
    </source>
</evidence>
<accession>A0ABU1BH34</accession>
<dbReference type="EMBL" id="JAVIFY010000020">
    <property type="protein sequence ID" value="MDQ9093788.1"/>
    <property type="molecule type" value="Genomic_DNA"/>
</dbReference>
<dbReference type="Pfam" id="PF06439">
    <property type="entry name" value="3keto-disac_hyd"/>
    <property type="match status" value="1"/>
</dbReference>
<protein>
    <submittedName>
        <fullName evidence="3">DUF1080 domain-containing protein</fullName>
    </submittedName>
</protein>
<feature type="domain" description="3-keto-alpha-glucoside-1,2-lyase/3-keto-2-hydroxy-glucal hydratase" evidence="2">
    <location>
        <begin position="31"/>
        <end position="226"/>
    </location>
</feature>
<dbReference type="Proteomes" id="UP001226574">
    <property type="component" value="Unassembled WGS sequence"/>
</dbReference>
<dbReference type="InterPro" id="IPR010496">
    <property type="entry name" value="AL/BT2_dom"/>
</dbReference>
<sequence length="230" mass="26834">MRLKLFLFVLFSFCIGVCKAEQRVNLLDPQLSQFVNVYADGDAKFVDGELHLLSTQNWFLTTKQRYDNFILTVDIKMPQVKEYSNSGVIFRGQIEENDKGKFVVGYQAEIDPSERRWSGGLFDQGRRKWLYPLHPKRSHRDEDFIKSYLPQWSEQQASAYKQGEWNHLRIECNGSTLKIFLNGVLTTHVEDTKDKEGVIGLQHHGSKLYKETGHSDNVVRFRNIFIEKLI</sequence>
<dbReference type="Gene3D" id="2.60.120.560">
    <property type="entry name" value="Exo-inulinase, domain 1"/>
    <property type="match status" value="1"/>
</dbReference>
<organism evidence="3 4">
    <name type="scientific">Pseudoalteromonas haloplanktis</name>
    <name type="common">Alteromonas haloplanktis</name>
    <dbReference type="NCBI Taxonomy" id="228"/>
    <lineage>
        <taxon>Bacteria</taxon>
        <taxon>Pseudomonadati</taxon>
        <taxon>Pseudomonadota</taxon>
        <taxon>Gammaproteobacteria</taxon>
        <taxon>Alteromonadales</taxon>
        <taxon>Pseudoalteromonadaceae</taxon>
        <taxon>Pseudoalteromonas</taxon>
    </lineage>
</organism>
<dbReference type="RefSeq" id="WP_138553946.1">
    <property type="nucleotide sequence ID" value="NZ_JAVIFY010000020.1"/>
</dbReference>